<dbReference type="Proteomes" id="UP001597214">
    <property type="component" value="Unassembled WGS sequence"/>
</dbReference>
<reference evidence="2" key="1">
    <citation type="journal article" date="2019" name="Int. J. Syst. Evol. Microbiol.">
        <title>The Global Catalogue of Microorganisms (GCM) 10K type strain sequencing project: providing services to taxonomists for standard genome sequencing and annotation.</title>
        <authorList>
            <consortium name="The Broad Institute Genomics Platform"/>
            <consortium name="The Broad Institute Genome Sequencing Center for Infectious Disease"/>
            <person name="Wu L."/>
            <person name="Ma J."/>
        </authorList>
    </citation>
    <scope>NUCLEOTIDE SEQUENCE [LARGE SCALE GENOMIC DNA]</scope>
    <source>
        <strain evidence="2">CCUG 49339</strain>
    </source>
</reference>
<dbReference type="RefSeq" id="WP_377929685.1">
    <property type="nucleotide sequence ID" value="NZ_JBHUEM010000045.1"/>
</dbReference>
<protein>
    <submittedName>
        <fullName evidence="1">Uncharacterized protein</fullName>
    </submittedName>
</protein>
<organism evidence="1 2">
    <name type="scientific">Bacillus salitolerans</name>
    <dbReference type="NCBI Taxonomy" id="1437434"/>
    <lineage>
        <taxon>Bacteria</taxon>
        <taxon>Bacillati</taxon>
        <taxon>Bacillota</taxon>
        <taxon>Bacilli</taxon>
        <taxon>Bacillales</taxon>
        <taxon>Bacillaceae</taxon>
        <taxon>Bacillus</taxon>
    </lineage>
</organism>
<evidence type="ECO:0000313" key="1">
    <source>
        <dbReference type="EMBL" id="MFD1738480.1"/>
    </source>
</evidence>
<sequence length="83" mass="9625">MKKLVSTAGNDGFLYLDEEDLFSRLINNLYQRLVENMGYLKKAIGPLSQLTRKLFGEEARSIYIKEVTNFPYVHSLRLLALKE</sequence>
<evidence type="ECO:0000313" key="2">
    <source>
        <dbReference type="Proteomes" id="UP001597214"/>
    </source>
</evidence>
<keyword evidence="2" id="KW-1185">Reference proteome</keyword>
<name>A0ABW4LTP7_9BACI</name>
<comment type="caution">
    <text evidence="1">The sequence shown here is derived from an EMBL/GenBank/DDBJ whole genome shotgun (WGS) entry which is preliminary data.</text>
</comment>
<gene>
    <name evidence="1" type="ORF">ACFSCX_18320</name>
</gene>
<accession>A0ABW4LTP7</accession>
<proteinExistence type="predicted"/>
<dbReference type="EMBL" id="JBHUEM010000045">
    <property type="protein sequence ID" value="MFD1738480.1"/>
    <property type="molecule type" value="Genomic_DNA"/>
</dbReference>